<dbReference type="RefSeq" id="WP_046217262.1">
    <property type="nucleotide sequence ID" value="NZ_CP011974.1"/>
</dbReference>
<dbReference type="EMBL" id="CP011974">
    <property type="protein sequence ID" value="AKO92700.1"/>
    <property type="molecule type" value="Genomic_DNA"/>
</dbReference>
<dbReference type="OrthoDB" id="2885591at2"/>
<protein>
    <submittedName>
        <fullName evidence="1">Uncharacterized protein</fullName>
    </submittedName>
</protein>
<evidence type="ECO:0000313" key="1">
    <source>
        <dbReference type="EMBL" id="AKO92700.1"/>
    </source>
</evidence>
<organism evidence="1 2">
    <name type="scientific">Priestia filamentosa</name>
    <dbReference type="NCBI Taxonomy" id="1402861"/>
    <lineage>
        <taxon>Bacteria</taxon>
        <taxon>Bacillati</taxon>
        <taxon>Bacillota</taxon>
        <taxon>Bacilli</taxon>
        <taxon>Bacillales</taxon>
        <taxon>Bacillaceae</taxon>
        <taxon>Priestia</taxon>
    </lineage>
</organism>
<dbReference type="PATRIC" id="fig|135735.6.peg.2453"/>
<evidence type="ECO:0000313" key="2">
    <source>
        <dbReference type="Proteomes" id="UP000036202"/>
    </source>
</evidence>
<sequence length="152" mass="16212">MAITSYGKYMDEATGKGKLANYQDYSADTKAATEVIPFGVMTELTGDGKTVKVFEGGKPYGIAMAQEVHDWVTQADDQKYKTKSPVSVARKGVLWVEALEDVSMTDDVVVDPTTGNFRPGDTTTTGVIALPSAAFKTNAKAGGLVQLEINLP</sequence>
<accession>A0A0H4KGL1</accession>
<reference evidence="1 2" key="1">
    <citation type="journal article" date="2015" name="PLoS ONE">
        <title>Genome Sequence of Bacillus endophyticus and Analysis of Its Companion Mechanism in the Ketogulonigenium vulgare-Bacillus Strain Consortium.</title>
        <authorList>
            <person name="Jia N."/>
            <person name="Du J."/>
            <person name="Ding M.Z."/>
            <person name="Gao F."/>
            <person name="Yuan Y.J."/>
        </authorList>
    </citation>
    <scope>NUCLEOTIDE SEQUENCE [LARGE SCALE GENOMIC DNA]</scope>
    <source>
        <strain evidence="1 2">Hbe603</strain>
    </source>
</reference>
<dbReference type="InterPro" id="IPR054438">
    <property type="entry name" value="Struct_cement_gp24/gp6"/>
</dbReference>
<gene>
    <name evidence="1" type="ORF">BEH_11710</name>
</gene>
<proteinExistence type="predicted"/>
<dbReference type="Pfam" id="PF22758">
    <property type="entry name" value="Phage_cement"/>
    <property type="match status" value="1"/>
</dbReference>
<name>A0A0H4KGL1_9BACI</name>
<keyword evidence="2" id="KW-1185">Reference proteome</keyword>
<dbReference type="Proteomes" id="UP000036202">
    <property type="component" value="Chromosome"/>
</dbReference>
<reference evidence="2" key="2">
    <citation type="submission" date="2015-06" db="EMBL/GenBank/DDBJ databases">
        <title>Genome Sequence of Bacillus endophyticus and Analysis of its Companion Mechanism in the Ketogulonigenium vulgare-Bacillus strain Consortium.</title>
        <authorList>
            <person name="Jia N."/>
            <person name="Du J."/>
            <person name="Ding M.-Z."/>
            <person name="Gao F."/>
            <person name="Yuan Y.-J."/>
        </authorList>
    </citation>
    <scope>NUCLEOTIDE SEQUENCE [LARGE SCALE GENOMIC DNA]</scope>
    <source>
        <strain evidence="2">Hbe603</strain>
    </source>
</reference>
<dbReference type="AlphaFoldDB" id="A0A0H4KGL1"/>
<dbReference type="KEGG" id="beo:BEH_11710"/>